<dbReference type="Pfam" id="PF08348">
    <property type="entry name" value="PAS_6"/>
    <property type="match status" value="1"/>
</dbReference>
<evidence type="ECO:0000313" key="4">
    <source>
        <dbReference type="Proteomes" id="UP000192721"/>
    </source>
</evidence>
<feature type="domain" description="Transcriptional regulator DauR-like HTH" evidence="2">
    <location>
        <begin position="156"/>
        <end position="214"/>
    </location>
</feature>
<accession>A0A1W0CG95</accession>
<dbReference type="EMBL" id="MUKV01000037">
    <property type="protein sequence ID" value="OQS33681.1"/>
    <property type="molecule type" value="Genomic_DNA"/>
</dbReference>
<dbReference type="PANTHER" id="PTHR35568:SF1">
    <property type="entry name" value="TRANSCRIPTIONAL REGULATOR DAUR"/>
    <property type="match status" value="1"/>
</dbReference>
<name>A0A1W0CG95_9NEIS</name>
<evidence type="ECO:0000259" key="1">
    <source>
        <dbReference type="Pfam" id="PF08348"/>
    </source>
</evidence>
<evidence type="ECO:0000259" key="2">
    <source>
        <dbReference type="Pfam" id="PF13309"/>
    </source>
</evidence>
<proteinExistence type="predicted"/>
<gene>
    <name evidence="3" type="ORF">B0T45_20060</name>
</gene>
<evidence type="ECO:0008006" key="5">
    <source>
        <dbReference type="Google" id="ProtNLM"/>
    </source>
</evidence>
<comment type="caution">
    <text evidence="3">The sequence shown here is derived from an EMBL/GenBank/DDBJ whole genome shotgun (WGS) entry which is preliminary data.</text>
</comment>
<protein>
    <recommendedName>
        <fullName evidence="5">DNA-binding protein</fullName>
    </recommendedName>
</protein>
<dbReference type="PANTHER" id="PTHR35568">
    <property type="entry name" value="TRANSCRIPTIONAL REGULATOR DAUR"/>
    <property type="match status" value="1"/>
</dbReference>
<dbReference type="AlphaFoldDB" id="A0A1W0CG95"/>
<feature type="domain" description="YheO-like" evidence="1">
    <location>
        <begin position="17"/>
        <end position="124"/>
    </location>
</feature>
<reference evidence="3 4" key="1">
    <citation type="submission" date="2017-02" db="EMBL/GenBank/DDBJ databases">
        <title>Chromobacterium haemolyticum H5244.</title>
        <authorList>
            <person name="Gulvik C.A."/>
        </authorList>
    </citation>
    <scope>NUCLEOTIDE SEQUENCE [LARGE SCALE GENOMIC DNA]</scope>
    <source>
        <strain evidence="3 4">H5244</strain>
    </source>
</reference>
<dbReference type="Pfam" id="PF13309">
    <property type="entry name" value="HTH_22"/>
    <property type="match status" value="1"/>
</dbReference>
<sequence>MIIFFVIAMKLQLDAEVLADFVSALLGPDSEVAVHDLSDPSASLKIIRNGHVSGRSVGAPATDLALSMARECSVKGGENYRLNYRSKTRGGVSLRSSTLVIKDETGRVQAMLCVNSDDSRYKRALEAVQALLPAELSHDSHQETLSLGIDDVGVGIMQGVLEQYAIDPTRLSGDEKLEVIRELNQRGLFSIRGFVGKASQALEISEPTLYRYLKQCRD</sequence>
<evidence type="ECO:0000313" key="3">
    <source>
        <dbReference type="EMBL" id="OQS33681.1"/>
    </source>
</evidence>
<dbReference type="InterPro" id="IPR013559">
    <property type="entry name" value="YheO"/>
</dbReference>
<organism evidence="3 4">
    <name type="scientific">Chromobacterium haemolyticum</name>
    <dbReference type="NCBI Taxonomy" id="394935"/>
    <lineage>
        <taxon>Bacteria</taxon>
        <taxon>Pseudomonadati</taxon>
        <taxon>Pseudomonadota</taxon>
        <taxon>Betaproteobacteria</taxon>
        <taxon>Neisseriales</taxon>
        <taxon>Chromobacteriaceae</taxon>
        <taxon>Chromobacterium</taxon>
    </lineage>
</organism>
<dbReference type="InterPro" id="IPR039445">
    <property type="entry name" value="DauR-like_HTH"/>
</dbReference>
<dbReference type="InterPro" id="IPR039446">
    <property type="entry name" value="DauR-like"/>
</dbReference>
<dbReference type="Proteomes" id="UP000192721">
    <property type="component" value="Unassembled WGS sequence"/>
</dbReference>